<dbReference type="PANTHER" id="PTHR45973:SF9">
    <property type="entry name" value="LEUCINE-RICH REPEAT-CONTAINING PROTEIN 46"/>
    <property type="match status" value="1"/>
</dbReference>
<feature type="repeat" description="ANK" evidence="3">
    <location>
        <begin position="358"/>
        <end position="380"/>
    </location>
</feature>
<dbReference type="InterPro" id="IPR003591">
    <property type="entry name" value="Leu-rich_rpt_typical-subtyp"/>
</dbReference>
<reference evidence="4" key="1">
    <citation type="submission" date="2021-01" db="EMBL/GenBank/DDBJ databases">
        <authorList>
            <consortium name="Genoscope - CEA"/>
            <person name="William W."/>
        </authorList>
    </citation>
    <scope>NUCLEOTIDE SEQUENCE</scope>
</reference>
<name>A0A8S1RCY5_9CILI</name>
<accession>A0A8S1RCY5</accession>
<dbReference type="PANTHER" id="PTHR45973">
    <property type="entry name" value="PROTEIN PHOSPHATASE 1 REGULATORY SUBUNIT SDS22-RELATED"/>
    <property type="match status" value="1"/>
</dbReference>
<gene>
    <name evidence="4" type="ORF">PSON_ATCC_30995.1.T1540041</name>
</gene>
<evidence type="ECO:0000313" key="4">
    <source>
        <dbReference type="EMBL" id="CAD8124830.1"/>
    </source>
</evidence>
<dbReference type="PROSITE" id="PS50297">
    <property type="entry name" value="ANK_REP_REGION"/>
    <property type="match status" value="1"/>
</dbReference>
<dbReference type="Proteomes" id="UP000692954">
    <property type="component" value="Unassembled WGS sequence"/>
</dbReference>
<protein>
    <recommendedName>
        <fullName evidence="6">Ankyrin repeat protein</fullName>
    </recommendedName>
</protein>
<dbReference type="InterPro" id="IPR002110">
    <property type="entry name" value="Ankyrin_rpt"/>
</dbReference>
<keyword evidence="2" id="KW-0677">Repeat</keyword>
<proteinExistence type="predicted"/>
<dbReference type="SMART" id="SM00369">
    <property type="entry name" value="LRR_TYP"/>
    <property type="match status" value="4"/>
</dbReference>
<evidence type="ECO:0000256" key="2">
    <source>
        <dbReference type="ARBA" id="ARBA00022737"/>
    </source>
</evidence>
<keyword evidence="5" id="KW-1185">Reference proteome</keyword>
<evidence type="ECO:0000256" key="3">
    <source>
        <dbReference type="PROSITE-ProRule" id="PRU00023"/>
    </source>
</evidence>
<dbReference type="EMBL" id="CAJJDN010000154">
    <property type="protein sequence ID" value="CAD8124830.1"/>
    <property type="molecule type" value="Genomic_DNA"/>
</dbReference>
<keyword evidence="3" id="KW-0040">ANK repeat</keyword>
<evidence type="ECO:0000256" key="1">
    <source>
        <dbReference type="ARBA" id="ARBA00022614"/>
    </source>
</evidence>
<dbReference type="SMART" id="SM00248">
    <property type="entry name" value="ANK"/>
    <property type="match status" value="4"/>
</dbReference>
<keyword evidence="1" id="KW-0433">Leucine-rich repeat</keyword>
<dbReference type="AlphaFoldDB" id="A0A8S1RCY5"/>
<dbReference type="Pfam" id="PF12796">
    <property type="entry name" value="Ank_2"/>
    <property type="match status" value="1"/>
</dbReference>
<sequence length="724" mass="85966">MDQEYDLQLQVTRSKNNQKSSVPRFAFQNNLKDFDESLKHLSLQQTRITQLPDGLQKLRKLISLNVNDNYIKQLDYNILDELKNLEILLLRNNLLQEFQFVRFKHVQQLDISQNHIKKISNEIGELLQLDQLFISHNSFVEIPKSITKLKYTLNVFQLDWFKYGDPGVQELFQSQELIYQLFHTIELCCTGEMISAKQLLSSIAFKQFALKYQDKDIQIQYKIHQTILDEDIGMLRTFLSESKKYQIDEINQEDYSPLGLSIWEEKYLAARYLLYANADPNKGASWAKSCLNIAVSKLQYYLVFDLIKRNVGLHELDIYGNNSIHYLFCVYQINEVEAQKILQLLLKNGVNGNHINNDGYTPIHLAVSKGYIQVIEYIFKQKEYKFNFRQKTQRQKHNCLHLAVLTRQIYIVKFFIYKFPEFIFQKDYHDLIPIDYLKNDLTIYKYLKGFQKVEIQHILTKNEIFYQSNLSEECDDILSIKVQSLAQLDNLGLENKIHTTRINEITRQIPLSPNNLKRLEEKNTLMNPKDSQRIQCQLYKGIKKIAYEFDRLQYNNIENLLNQDHLQEQLDDLIQIKKLLYQLNCIKNIIDSNEIYNKQWHFQLKSLKYQINKQVYSERNLDDQKKVSNQLLQIFLEIIKKVEQQFNKKETMNSQLQDFISNHFLSIHSGFGLGKLIVFLEQILKESNSDVNFLELLFIKHQLKNLSVKYNIFNQKQLMNIFTI</sequence>
<evidence type="ECO:0008006" key="6">
    <source>
        <dbReference type="Google" id="ProtNLM"/>
    </source>
</evidence>
<evidence type="ECO:0000313" key="5">
    <source>
        <dbReference type="Proteomes" id="UP000692954"/>
    </source>
</evidence>
<dbReference type="PROSITE" id="PS50088">
    <property type="entry name" value="ANK_REPEAT"/>
    <property type="match status" value="1"/>
</dbReference>
<organism evidence="4 5">
    <name type="scientific">Paramecium sonneborni</name>
    <dbReference type="NCBI Taxonomy" id="65129"/>
    <lineage>
        <taxon>Eukaryota</taxon>
        <taxon>Sar</taxon>
        <taxon>Alveolata</taxon>
        <taxon>Ciliophora</taxon>
        <taxon>Intramacronucleata</taxon>
        <taxon>Oligohymenophorea</taxon>
        <taxon>Peniculida</taxon>
        <taxon>Parameciidae</taxon>
        <taxon>Paramecium</taxon>
    </lineage>
</organism>
<comment type="caution">
    <text evidence="4">The sequence shown here is derived from an EMBL/GenBank/DDBJ whole genome shotgun (WGS) entry which is preliminary data.</text>
</comment>
<dbReference type="OrthoDB" id="290387at2759"/>
<dbReference type="InterPro" id="IPR050576">
    <property type="entry name" value="Cilia_flagella_integrity"/>
</dbReference>